<dbReference type="Gene3D" id="1.10.287.160">
    <property type="entry name" value="HR1 repeat"/>
    <property type="match status" value="1"/>
</dbReference>
<dbReference type="Proteomes" id="UP000694414">
    <property type="component" value="Unplaced"/>
</dbReference>
<dbReference type="PROSITE" id="PS51741">
    <property type="entry name" value="F_BAR"/>
    <property type="match status" value="1"/>
</dbReference>
<evidence type="ECO:0000256" key="9">
    <source>
        <dbReference type="ARBA" id="ARBA00065982"/>
    </source>
</evidence>
<dbReference type="Gene3D" id="3.30.200.20">
    <property type="entry name" value="Phosphorylase Kinase, domain 1"/>
    <property type="match status" value="1"/>
</dbReference>
<sequence>MGFSSELCSPQGHGAVQQMQEAELRLLEGMRKWMAQRVKSDREYAGLLHHMSLQDSGGQGRGIPDSPISQTHSQDIEKLKSQYRALARDSAQARRKYQEASKDKDRDKAKDKYVRSLWKLFAHHNRYVLGVRAAQLHHRHHHQLLLPGLLQSLQELHEEMACILKEILQEYLELSSLVQDEVVAIHREMAAAAARIQPEAEYQGFLRQYGSTPDVPPCVTFDESLLEEGEPLEPGELQLNELTVESVQHTLTSVTDELAVASESVLSRQEVVTQLQRELQNEEQSTHPRGRVQLLGKRQALLEALQGLQVALCSQAKLQAQHELLQAKLEQLGPGEPPPVLLLQDDRHSTSSSEQERDGGRTPTLEILRSHISGIFRPKFSNLYRLEGDGFPSIPLLIDHLLCSQQPLTKKSGIVLHRAVPKDKWALNHEDLVLGEQIGRGNFGEVFSGRLRADNTLVAVKSCRETLPPELKAKFLQEARWAPPPPPGGDFLTFLRTEGARLRVKTLLQMVGDAAAGMEYLESKCCIHRDLAARNCLVTEKNVLKISDFGMSREEADGIYAASGGLRQVPVKWTAPEALNYGRYSSESDVWSFGILLWETFSLGASPYPNLSNQQTREFVEKGGRLPCPELCPDAVFRLMEQCWAYEPGQRPNFSTICQELYSIRKRHR</sequence>
<dbReference type="GO" id="GO:0005524">
    <property type="term" value="F:ATP binding"/>
    <property type="evidence" value="ECO:0007669"/>
    <property type="project" value="UniProtKB-UniRule"/>
</dbReference>
<dbReference type="PIRSF" id="PIRSF000632">
    <property type="entry name" value="TyrPK_fps"/>
    <property type="match status" value="1"/>
</dbReference>
<evidence type="ECO:0000256" key="17">
    <source>
        <dbReference type="SAM" id="MobiDB-lite"/>
    </source>
</evidence>
<dbReference type="SMART" id="SM00055">
    <property type="entry name" value="FCH"/>
    <property type="match status" value="1"/>
</dbReference>
<dbReference type="FunFam" id="1.10.510.10:FF:000212">
    <property type="entry name" value="Tyrosine-protein kinase"/>
    <property type="match status" value="1"/>
</dbReference>
<evidence type="ECO:0000256" key="4">
    <source>
        <dbReference type="ARBA" id="ARBA00022777"/>
    </source>
</evidence>
<dbReference type="PROSITE" id="PS00109">
    <property type="entry name" value="PROTEIN_KINASE_TYR"/>
    <property type="match status" value="1"/>
</dbReference>
<evidence type="ECO:0000256" key="11">
    <source>
        <dbReference type="ARBA" id="ARBA00077537"/>
    </source>
</evidence>
<evidence type="ECO:0000256" key="15">
    <source>
        <dbReference type="PROSITE-ProRule" id="PRU10141"/>
    </source>
</evidence>
<feature type="binding site" evidence="13 15">
    <location>
        <position position="461"/>
    </location>
    <ligand>
        <name>ATP</name>
        <dbReference type="ChEBI" id="CHEBI:30616"/>
    </ligand>
</feature>
<dbReference type="PANTHER" id="PTHR24418">
    <property type="entry name" value="TYROSINE-PROTEIN KINASE"/>
    <property type="match status" value="1"/>
</dbReference>
<feature type="domain" description="F-BAR" evidence="19">
    <location>
        <begin position="1"/>
        <end position="201"/>
    </location>
</feature>
<feature type="region of interest" description="Disordered" evidence="17">
    <location>
        <begin position="53"/>
        <end position="73"/>
    </location>
</feature>
<dbReference type="Ensembl" id="ENSPSMT00000019587.1">
    <property type="protein sequence ID" value="ENSPSMP00000016848.1"/>
    <property type="gene ID" value="ENSPSMG00000011933.1"/>
</dbReference>
<dbReference type="AlphaFoldDB" id="A0A8C8ZLF1"/>
<reference evidence="20" key="2">
    <citation type="submission" date="2025-09" db="UniProtKB">
        <authorList>
            <consortium name="Ensembl"/>
        </authorList>
    </citation>
    <scope>IDENTIFICATION</scope>
</reference>
<feature type="compositionally biased region" description="Basic and acidic residues" evidence="17">
    <location>
        <begin position="344"/>
        <end position="360"/>
    </location>
</feature>
<dbReference type="GeneTree" id="ENSGT00940000158881"/>
<keyword evidence="3 13" id="KW-0547">Nucleotide-binding</keyword>
<feature type="domain" description="Protein kinase" evidence="18">
    <location>
        <begin position="326"/>
        <end position="669"/>
    </location>
</feature>
<evidence type="ECO:0000313" key="21">
    <source>
        <dbReference type="Proteomes" id="UP000694414"/>
    </source>
</evidence>
<keyword evidence="1" id="KW-0597">Phosphoprotein</keyword>
<evidence type="ECO:0000259" key="18">
    <source>
        <dbReference type="PROSITE" id="PS50011"/>
    </source>
</evidence>
<dbReference type="InterPro" id="IPR027267">
    <property type="entry name" value="AH/BAR_dom_sf"/>
</dbReference>
<dbReference type="GO" id="GO:0004715">
    <property type="term" value="F:non-membrane spanning protein tyrosine kinase activity"/>
    <property type="evidence" value="ECO:0007669"/>
    <property type="project" value="InterPro"/>
</dbReference>
<evidence type="ECO:0000313" key="20">
    <source>
        <dbReference type="Ensembl" id="ENSPSMP00000016848.1"/>
    </source>
</evidence>
<reference evidence="20" key="1">
    <citation type="submission" date="2025-08" db="UniProtKB">
        <authorList>
            <consortium name="Ensembl"/>
        </authorList>
    </citation>
    <scope>IDENTIFICATION</scope>
</reference>
<dbReference type="GO" id="GO:0005737">
    <property type="term" value="C:cytoplasm"/>
    <property type="evidence" value="ECO:0007669"/>
    <property type="project" value="UniProtKB-SubCell"/>
</dbReference>
<dbReference type="InterPro" id="IPR017441">
    <property type="entry name" value="Protein_kinase_ATP_BS"/>
</dbReference>
<gene>
    <name evidence="20" type="primary">FES</name>
</gene>
<dbReference type="SUPFAM" id="SSF56112">
    <property type="entry name" value="Protein kinase-like (PK-like)"/>
    <property type="match status" value="1"/>
</dbReference>
<evidence type="ECO:0000256" key="7">
    <source>
        <dbReference type="ARBA" id="ARBA00023137"/>
    </source>
</evidence>
<evidence type="ECO:0000256" key="8">
    <source>
        <dbReference type="ARBA" id="ARBA00058669"/>
    </source>
</evidence>
<keyword evidence="21" id="KW-1185">Reference proteome</keyword>
<dbReference type="Gene3D" id="1.10.510.10">
    <property type="entry name" value="Transferase(Phosphotransferase) domain 1"/>
    <property type="match status" value="1"/>
</dbReference>
<evidence type="ECO:0000256" key="3">
    <source>
        <dbReference type="ARBA" id="ARBA00022741"/>
    </source>
</evidence>
<feature type="region of interest" description="Disordered" evidence="17">
    <location>
        <begin position="335"/>
        <end position="362"/>
    </location>
</feature>
<dbReference type="FunFam" id="1.10.287.160:FF:000006">
    <property type="entry name" value="Tyrosine-protein kinase"/>
    <property type="match status" value="1"/>
</dbReference>
<feature type="binding site" evidence="13">
    <location>
        <begin position="438"/>
        <end position="446"/>
    </location>
    <ligand>
        <name>ATP</name>
        <dbReference type="ChEBI" id="CHEBI:30616"/>
    </ligand>
</feature>
<evidence type="ECO:0000256" key="16">
    <source>
        <dbReference type="SAM" id="Coils"/>
    </source>
</evidence>
<dbReference type="InterPro" id="IPR050198">
    <property type="entry name" value="Non-receptor_tyrosine_kinases"/>
</dbReference>
<dbReference type="SMART" id="SM00219">
    <property type="entry name" value="TyrKc"/>
    <property type="match status" value="1"/>
</dbReference>
<dbReference type="InterPro" id="IPR031160">
    <property type="entry name" value="F_BAR_dom"/>
</dbReference>
<evidence type="ECO:0000256" key="2">
    <source>
        <dbReference type="ARBA" id="ARBA00022679"/>
    </source>
</evidence>
<evidence type="ECO:0000256" key="10">
    <source>
        <dbReference type="ARBA" id="ARBA00070220"/>
    </source>
</evidence>
<comment type="subunit">
    <text evidence="9">Homooligomer. Interacts with BCR. Interacts (when activated, via coiled coil domain) with TRIM28. Interacts (via SH2 domain) with phosphorylated EZR, MS4A2/FCER1B and HCLS1/HS1. Interacts with phosphorylated KIT. Interacts with FLT3. Interacts (via F-BAR domain) with soluble tubulin. Interacts (via SH2 domain) with microtubules.</text>
</comment>
<dbReference type="PROSITE" id="PS00107">
    <property type="entry name" value="PROTEIN_KINASE_ATP"/>
    <property type="match status" value="1"/>
</dbReference>
<keyword evidence="5 13" id="KW-0067">ATP-binding</keyword>
<accession>A0A8C8ZLF1</accession>
<evidence type="ECO:0000256" key="1">
    <source>
        <dbReference type="ARBA" id="ARBA00022553"/>
    </source>
</evidence>
<keyword evidence="2" id="KW-0808">Transferase</keyword>
<dbReference type="InterPro" id="IPR008266">
    <property type="entry name" value="Tyr_kinase_AS"/>
</dbReference>
<dbReference type="InterPro" id="IPR001245">
    <property type="entry name" value="Ser-Thr/Tyr_kinase_cat_dom"/>
</dbReference>
<keyword evidence="4" id="KW-0418">Kinase</keyword>
<dbReference type="Pfam" id="PF07714">
    <property type="entry name" value="PK_Tyr_Ser-Thr"/>
    <property type="match status" value="2"/>
</dbReference>
<organism evidence="20 21">
    <name type="scientific">Prolemur simus</name>
    <name type="common">Greater bamboo lemur</name>
    <name type="synonym">Hapalemur simus</name>
    <dbReference type="NCBI Taxonomy" id="1328070"/>
    <lineage>
        <taxon>Eukaryota</taxon>
        <taxon>Metazoa</taxon>
        <taxon>Chordata</taxon>
        <taxon>Craniata</taxon>
        <taxon>Vertebrata</taxon>
        <taxon>Euteleostomi</taxon>
        <taxon>Mammalia</taxon>
        <taxon>Eutheria</taxon>
        <taxon>Euarchontoglires</taxon>
        <taxon>Primates</taxon>
        <taxon>Strepsirrhini</taxon>
        <taxon>Lemuriformes</taxon>
        <taxon>Lemuridae</taxon>
        <taxon>Prolemur</taxon>
    </lineage>
</organism>
<evidence type="ECO:0000256" key="13">
    <source>
        <dbReference type="PIRSR" id="PIRSR000632-2"/>
    </source>
</evidence>
<dbReference type="PROSITE" id="PS50011">
    <property type="entry name" value="PROTEIN_KINASE_DOM"/>
    <property type="match status" value="1"/>
</dbReference>
<feature type="coiled-coil region" evidence="16">
    <location>
        <begin position="76"/>
        <end position="103"/>
    </location>
</feature>
<evidence type="ECO:0000256" key="6">
    <source>
        <dbReference type="ARBA" id="ARBA00023054"/>
    </source>
</evidence>
<comment type="function">
    <text evidence="8">Tyrosine-protein kinase that acts downstream of cell surface receptors and plays a role in the regulation of the actin cytoskeleton, microtubule assembly, cell attachment and cell spreading. Plays a role in FCER1 (high affinity immunoglobulin epsilon receptor)-mediated signaling in mast cells. Acts down-stream of the activated FCER1 receptor and the mast/stem cell growth factor receptor KIT. Plays a role in the regulation of mast cell degranulation. Plays a role in the regulation of cell differentiation and promotes neurite outgrowth in response to NGF signaling. Plays a role in cell scattering and cell migration in response to HGF-induced activation of EZR. Phosphorylates BCR and down-regulates BCR kinase activity. Phosphorylates HCLS1/HS1, PECAM1, STAT3 and TRIM28.</text>
</comment>
<keyword evidence="7" id="KW-0829">Tyrosine-protein kinase</keyword>
<evidence type="ECO:0000259" key="19">
    <source>
        <dbReference type="PROSITE" id="PS51741"/>
    </source>
</evidence>
<dbReference type="InterPro" id="IPR011009">
    <property type="entry name" value="Kinase-like_dom_sf"/>
</dbReference>
<evidence type="ECO:0000256" key="14">
    <source>
        <dbReference type="PROSITE-ProRule" id="PRU01077"/>
    </source>
</evidence>
<proteinExistence type="predicted"/>
<dbReference type="SUPFAM" id="SSF103657">
    <property type="entry name" value="BAR/IMD domain-like"/>
    <property type="match status" value="1"/>
</dbReference>
<dbReference type="InterPro" id="IPR001060">
    <property type="entry name" value="FCH_dom"/>
</dbReference>
<dbReference type="InterPro" id="IPR016250">
    <property type="entry name" value="Tyr-prot_kinase_Fes/Fps"/>
</dbReference>
<protein>
    <recommendedName>
        <fullName evidence="10">Tyrosine-protein kinase Fes/Fps</fullName>
    </recommendedName>
    <alternativeName>
        <fullName evidence="11">Proto-oncogene c-Fes</fullName>
    </alternativeName>
</protein>
<dbReference type="InterPro" id="IPR020635">
    <property type="entry name" value="Tyr_kinase_cat_dom"/>
</dbReference>
<dbReference type="InterPro" id="IPR000719">
    <property type="entry name" value="Prot_kinase_dom"/>
</dbReference>
<dbReference type="PRINTS" id="PR00109">
    <property type="entry name" value="TYRKINASE"/>
</dbReference>
<keyword evidence="6 14" id="KW-0175">Coiled coil</keyword>
<name>A0A8C8ZLF1_PROSS</name>
<evidence type="ECO:0000256" key="12">
    <source>
        <dbReference type="PIRSR" id="PIRSR000632-1"/>
    </source>
</evidence>
<feature type="active site" description="Proton acceptor" evidence="12">
    <location>
        <position position="530"/>
    </location>
</feature>
<dbReference type="Gene3D" id="1.20.1270.60">
    <property type="entry name" value="Arfaptin homology (AH) domain/BAR domain"/>
    <property type="match status" value="2"/>
</dbReference>
<evidence type="ECO:0000256" key="5">
    <source>
        <dbReference type="ARBA" id="ARBA00022840"/>
    </source>
</evidence>